<evidence type="ECO:0000313" key="2">
    <source>
        <dbReference type="Proteomes" id="UP000653454"/>
    </source>
</evidence>
<gene>
    <name evidence="1" type="ORF">PLXY2_LOCUS521</name>
</gene>
<name>A0A8S4CYQ4_PLUXY</name>
<protein>
    <submittedName>
        <fullName evidence="1">(diamondback moth) hypothetical protein</fullName>
    </submittedName>
</protein>
<comment type="caution">
    <text evidence="1">The sequence shown here is derived from an EMBL/GenBank/DDBJ whole genome shotgun (WGS) entry which is preliminary data.</text>
</comment>
<feature type="non-terminal residue" evidence="1">
    <location>
        <position position="67"/>
    </location>
</feature>
<proteinExistence type="predicted"/>
<evidence type="ECO:0000313" key="1">
    <source>
        <dbReference type="EMBL" id="CAG9088209.1"/>
    </source>
</evidence>
<organism evidence="1 2">
    <name type="scientific">Plutella xylostella</name>
    <name type="common">Diamondback moth</name>
    <name type="synonym">Plutella maculipennis</name>
    <dbReference type="NCBI Taxonomy" id="51655"/>
    <lineage>
        <taxon>Eukaryota</taxon>
        <taxon>Metazoa</taxon>
        <taxon>Ecdysozoa</taxon>
        <taxon>Arthropoda</taxon>
        <taxon>Hexapoda</taxon>
        <taxon>Insecta</taxon>
        <taxon>Pterygota</taxon>
        <taxon>Neoptera</taxon>
        <taxon>Endopterygota</taxon>
        <taxon>Lepidoptera</taxon>
        <taxon>Glossata</taxon>
        <taxon>Ditrysia</taxon>
        <taxon>Yponomeutoidea</taxon>
        <taxon>Plutellidae</taxon>
        <taxon>Plutella</taxon>
    </lineage>
</organism>
<feature type="non-terminal residue" evidence="1">
    <location>
        <position position="1"/>
    </location>
</feature>
<dbReference type="Proteomes" id="UP000653454">
    <property type="component" value="Unassembled WGS sequence"/>
</dbReference>
<sequence>ACRYAVVDARSRRSQAALRRTVSSACCTERSVPGEWCAAKNCSISCAAASDAKFSVVDFTRRARRKP</sequence>
<dbReference type="AlphaFoldDB" id="A0A8S4CYQ4"/>
<keyword evidence="2" id="KW-1185">Reference proteome</keyword>
<reference evidence="1" key="1">
    <citation type="submission" date="2020-11" db="EMBL/GenBank/DDBJ databases">
        <authorList>
            <person name="Whiteford S."/>
        </authorList>
    </citation>
    <scope>NUCLEOTIDE SEQUENCE</scope>
</reference>
<dbReference type="EMBL" id="CAJHNJ030000001">
    <property type="protein sequence ID" value="CAG9088209.1"/>
    <property type="molecule type" value="Genomic_DNA"/>
</dbReference>
<accession>A0A8S4CYQ4</accession>